<dbReference type="OrthoDB" id="92610at2"/>
<evidence type="ECO:0000313" key="2">
    <source>
        <dbReference type="Proteomes" id="UP000305675"/>
    </source>
</evidence>
<dbReference type="InterPro" id="IPR029033">
    <property type="entry name" value="His_PPase_superfam"/>
</dbReference>
<name>A0A4U1BLQ7_9GAMM</name>
<dbReference type="Pfam" id="PF00300">
    <property type="entry name" value="His_Phos_1"/>
    <property type="match status" value="1"/>
</dbReference>
<dbReference type="CDD" id="cd07067">
    <property type="entry name" value="HP_PGM_like"/>
    <property type="match status" value="1"/>
</dbReference>
<dbReference type="NCBIfam" id="TIGR00249">
    <property type="entry name" value="sixA"/>
    <property type="match status" value="1"/>
</dbReference>
<protein>
    <submittedName>
        <fullName evidence="1">Phosphohistidine phosphatase SixA</fullName>
    </submittedName>
</protein>
<comment type="caution">
    <text evidence="1">The sequence shown here is derived from an EMBL/GenBank/DDBJ whole genome shotgun (WGS) entry which is preliminary data.</text>
</comment>
<sequence>MQLLMMRHGEAGFEQSVDEQRRLTDLGQREVLHMGSKLAPWFTECQLVLVSPYVRAQQTLTCLTSYLPESAQVVTLPELTPESNPDLSHDVIAAHCELTQAKRVLVIAHMPLLAYLVREFVPGQEPPLFATAAVASIELSDAGHKLTGMHAPAFTEVL</sequence>
<dbReference type="RefSeq" id="WP_136863884.1">
    <property type="nucleotide sequence ID" value="NZ_SWCJ01000010.1"/>
</dbReference>
<keyword evidence="2" id="KW-1185">Reference proteome</keyword>
<dbReference type="SUPFAM" id="SSF53254">
    <property type="entry name" value="Phosphoglycerate mutase-like"/>
    <property type="match status" value="1"/>
</dbReference>
<organism evidence="1 2">
    <name type="scientific">Ferrimonas aestuarii</name>
    <dbReference type="NCBI Taxonomy" id="2569539"/>
    <lineage>
        <taxon>Bacteria</taxon>
        <taxon>Pseudomonadati</taxon>
        <taxon>Pseudomonadota</taxon>
        <taxon>Gammaproteobacteria</taxon>
        <taxon>Alteromonadales</taxon>
        <taxon>Ferrimonadaceae</taxon>
        <taxon>Ferrimonas</taxon>
    </lineage>
</organism>
<dbReference type="InterPro" id="IPR004449">
    <property type="entry name" value="SixA"/>
</dbReference>
<dbReference type="Proteomes" id="UP000305675">
    <property type="component" value="Unassembled WGS sequence"/>
</dbReference>
<dbReference type="InterPro" id="IPR013078">
    <property type="entry name" value="His_Pase_superF_clade-1"/>
</dbReference>
<dbReference type="GO" id="GO:0101006">
    <property type="term" value="F:protein histidine phosphatase activity"/>
    <property type="evidence" value="ECO:0007669"/>
    <property type="project" value="InterPro"/>
</dbReference>
<dbReference type="Gene3D" id="3.40.50.1240">
    <property type="entry name" value="Phosphoglycerate mutase-like"/>
    <property type="match status" value="1"/>
</dbReference>
<gene>
    <name evidence="1" type="primary">sixA</name>
    <name evidence="1" type="ORF">FCL42_13155</name>
</gene>
<dbReference type="AlphaFoldDB" id="A0A4U1BLQ7"/>
<proteinExistence type="predicted"/>
<dbReference type="GO" id="GO:0005737">
    <property type="term" value="C:cytoplasm"/>
    <property type="evidence" value="ECO:0007669"/>
    <property type="project" value="InterPro"/>
</dbReference>
<accession>A0A4U1BLQ7</accession>
<dbReference type="EMBL" id="SWCJ01000010">
    <property type="protein sequence ID" value="TKB53902.1"/>
    <property type="molecule type" value="Genomic_DNA"/>
</dbReference>
<reference evidence="1 2" key="1">
    <citation type="submission" date="2019-04" db="EMBL/GenBank/DDBJ databases">
        <authorList>
            <person name="Hwang J.C."/>
        </authorList>
    </citation>
    <scope>NUCLEOTIDE SEQUENCE [LARGE SCALE GENOMIC DNA]</scope>
    <source>
        <strain evidence="1 2">IMCC35002</strain>
    </source>
</reference>
<evidence type="ECO:0000313" key="1">
    <source>
        <dbReference type="EMBL" id="TKB53902.1"/>
    </source>
</evidence>